<dbReference type="AlphaFoldDB" id="F4LNU7"/>
<evidence type="ECO:0008006" key="6">
    <source>
        <dbReference type="Google" id="ProtNLM"/>
    </source>
</evidence>
<keyword evidence="3" id="KW-0812">Transmembrane</keyword>
<dbReference type="InterPro" id="IPR019934">
    <property type="entry name" value="CHP03545"/>
</dbReference>
<feature type="compositionally biased region" description="Basic and acidic residues" evidence="2">
    <location>
        <begin position="27"/>
        <end position="39"/>
    </location>
</feature>
<dbReference type="OrthoDB" id="366311at2"/>
<name>F4LNU7_TREBD</name>
<evidence type="ECO:0000256" key="1">
    <source>
        <dbReference type="SAM" id="Coils"/>
    </source>
</evidence>
<keyword evidence="3" id="KW-0472">Membrane</keyword>
<evidence type="ECO:0000313" key="5">
    <source>
        <dbReference type="Proteomes" id="UP000006546"/>
    </source>
</evidence>
<dbReference type="STRING" id="906968.Trebr_1509"/>
<dbReference type="EMBL" id="CP002696">
    <property type="protein sequence ID" value="AEE16932.1"/>
    <property type="molecule type" value="Genomic_DNA"/>
</dbReference>
<feature type="transmembrane region" description="Helical" evidence="3">
    <location>
        <begin position="122"/>
        <end position="142"/>
    </location>
</feature>
<feature type="region of interest" description="Disordered" evidence="2">
    <location>
        <begin position="233"/>
        <end position="252"/>
    </location>
</feature>
<reference evidence="5" key="1">
    <citation type="submission" date="2011-04" db="EMBL/GenBank/DDBJ databases">
        <title>The complete genome of Treponema brennaborense DSM 12168.</title>
        <authorList>
            <person name="Lucas S."/>
            <person name="Han J."/>
            <person name="Lapidus A."/>
            <person name="Bruce D."/>
            <person name="Goodwin L."/>
            <person name="Pitluck S."/>
            <person name="Peters L."/>
            <person name="Kyrpides N."/>
            <person name="Mavromatis K."/>
            <person name="Ivanova N."/>
            <person name="Mikhailova N."/>
            <person name="Pagani I."/>
            <person name="Teshima H."/>
            <person name="Detter J.C."/>
            <person name="Tapia R."/>
            <person name="Han C."/>
            <person name="Land M."/>
            <person name="Hauser L."/>
            <person name="Markowitz V."/>
            <person name="Cheng J.-F."/>
            <person name="Hugenholtz P."/>
            <person name="Woyke T."/>
            <person name="Wu D."/>
            <person name="Gronow S."/>
            <person name="Wellnitz S."/>
            <person name="Brambilla E."/>
            <person name="Klenk H.-P."/>
            <person name="Eisen J.A."/>
        </authorList>
    </citation>
    <scope>NUCLEOTIDE SEQUENCE [LARGE SCALE GENOMIC DNA]</scope>
    <source>
        <strain evidence="5">DSM 12168 / CIP 105900 / DD5/3</strain>
    </source>
</reference>
<keyword evidence="1" id="KW-0175">Coiled coil</keyword>
<dbReference type="HOGENOM" id="CLU_021738_0_0_12"/>
<accession>F4LNU7</accession>
<feature type="region of interest" description="Disordered" evidence="2">
    <location>
        <begin position="1"/>
        <end position="39"/>
    </location>
</feature>
<evidence type="ECO:0000256" key="3">
    <source>
        <dbReference type="SAM" id="Phobius"/>
    </source>
</evidence>
<organism evidence="4 5">
    <name type="scientific">Treponema brennaborense (strain DSM 12168 / CIP 105900 / DD5/3)</name>
    <dbReference type="NCBI Taxonomy" id="906968"/>
    <lineage>
        <taxon>Bacteria</taxon>
        <taxon>Pseudomonadati</taxon>
        <taxon>Spirochaetota</taxon>
        <taxon>Spirochaetia</taxon>
        <taxon>Spirochaetales</taxon>
        <taxon>Treponemataceae</taxon>
        <taxon>Treponema</taxon>
    </lineage>
</organism>
<feature type="compositionally biased region" description="Basic and acidic residues" evidence="2">
    <location>
        <begin position="243"/>
        <end position="252"/>
    </location>
</feature>
<dbReference type="KEGG" id="tbe:Trebr_1509"/>
<evidence type="ECO:0000256" key="2">
    <source>
        <dbReference type="SAM" id="MobiDB-lite"/>
    </source>
</evidence>
<sequence>MEKKSDKTPGRSKKKSVGQPEAAVPAVRKESRSAADKKTVPVKKLPGLFRKKYTERSFSKKIRKRLFIAKDREFVESLFEPVSAGKKTFFQIPCDRTFSKKDCVRLKLLAKQIKKQKSRIKWVPLAAFVGVIAALVLTVFLFKDAMIKKGIRAGLESVFQAKCDIGSVHLGILDSRFSVRALAVADKNEPMTNLFEVDALTLDFDLVQLLKKRFAADVLELAGIRLGTPRKTDGTLPVKPAKRKESAPEKPKSQFQLELETFAAQKKAVAENSIAHIFAQYDPESLLENYYAQLKSPELARTVSAEMEQIVPAWTETPDILADSVNEVIADGRTVLEFDWQSIQSDPQKIKTAIERISAAVNSVTALQKETERTLDMLKRDSEKVKKYSAQLEKAVQADYSFVNKEINKITSFTVKDGQNFLTETFNSVCADLVGNYYPVVQQVLSYAKEYAGYLKDDSAKKVKKSNSAVARYSGRTVDFRKDTTPDFLIKKIHGSGSGERFSLDISVSDVCSDMDKWGKPVTFKVSAVHGAMKDALDGTFDVRTERTGSLLSLSYTGSGYPVTVSVPDAEAVPGVPTVAGTGSFSAELACAENGGFALTGGVLLDPVSITAAAFEPAFASNLYAKALAQFSSIEAGVRASYSDAAGLSLGVTSDIDRRCAAILQKLMNDELGALKESAAAQVKESLESALSGVTGQFSSFTELKNRIETQAGKLDDFKTELERKKKEGEDKLKQAAQDAVKDAAASAAEAAADSLKNLFNKQR</sequence>
<keyword evidence="3" id="KW-1133">Transmembrane helix</keyword>
<evidence type="ECO:0000313" key="4">
    <source>
        <dbReference type="EMBL" id="AEE16932.1"/>
    </source>
</evidence>
<protein>
    <recommendedName>
        <fullName evidence="6">TIGR03545 family protein</fullName>
    </recommendedName>
</protein>
<dbReference type="eggNOG" id="COG1196">
    <property type="taxonomic scope" value="Bacteria"/>
</dbReference>
<proteinExistence type="predicted"/>
<feature type="coiled-coil region" evidence="1">
    <location>
        <begin position="708"/>
        <end position="739"/>
    </location>
</feature>
<dbReference type="RefSeq" id="WP_013758637.1">
    <property type="nucleotide sequence ID" value="NC_015500.1"/>
</dbReference>
<dbReference type="Proteomes" id="UP000006546">
    <property type="component" value="Chromosome"/>
</dbReference>
<gene>
    <name evidence="4" type="ordered locus">Trebr_1509</name>
</gene>
<keyword evidence="5" id="KW-1185">Reference proteome</keyword>
<dbReference type="NCBIfam" id="TIGR03545">
    <property type="entry name" value="TIGR03545 family protein"/>
    <property type="match status" value="1"/>
</dbReference>